<dbReference type="EMBL" id="ANMO01000111">
    <property type="protein sequence ID" value="EMB17036.1"/>
    <property type="molecule type" value="Genomic_DNA"/>
</dbReference>
<evidence type="ECO:0000313" key="2">
    <source>
        <dbReference type="Proteomes" id="UP000011529"/>
    </source>
</evidence>
<reference evidence="1" key="2">
    <citation type="journal article" date="2013" name="Mar. Genomics">
        <title>Expression of sulfatases in Rhodopirellula baltica and the diversity of sulfatases in the genus Rhodopirellula.</title>
        <authorList>
            <person name="Wegner C.E."/>
            <person name="Richter-Heitmann T."/>
            <person name="Klindworth A."/>
            <person name="Klockow C."/>
            <person name="Richter M."/>
            <person name="Achstetter T."/>
            <person name="Glockner F.O."/>
            <person name="Harder J."/>
        </authorList>
    </citation>
    <scope>NUCLEOTIDE SEQUENCE [LARGE SCALE GENOMIC DNA]</scope>
    <source>
        <strain evidence="1">6C</strain>
    </source>
</reference>
<reference evidence="1" key="1">
    <citation type="submission" date="2012-11" db="EMBL/GenBank/DDBJ databases">
        <title>Permanent draft genomes of Rhodopirellula europaea strain SH398 and 6C.</title>
        <authorList>
            <person name="Richter M."/>
            <person name="Richter-Heitmann T."/>
            <person name="Frank C."/>
            <person name="Harder J."/>
            <person name="Glockner F.O."/>
        </authorList>
    </citation>
    <scope>NUCLEOTIDE SEQUENCE</scope>
    <source>
        <strain evidence="1">6C</strain>
    </source>
</reference>
<protein>
    <submittedName>
        <fullName evidence="1">Secreted protein</fullName>
    </submittedName>
</protein>
<sequence>MANAMPIATAAWMNPSTAKTAFARFANAKVASMRLQRVRDHVNHDDVVSTFCR</sequence>
<dbReference type="AlphaFoldDB" id="M2A787"/>
<dbReference type="Proteomes" id="UP000011529">
    <property type="component" value="Unassembled WGS sequence"/>
</dbReference>
<keyword evidence="2" id="KW-1185">Reference proteome</keyword>
<comment type="caution">
    <text evidence="1">The sequence shown here is derived from an EMBL/GenBank/DDBJ whole genome shotgun (WGS) entry which is preliminary data.</text>
</comment>
<evidence type="ECO:0000313" key="1">
    <source>
        <dbReference type="EMBL" id="EMB17036.1"/>
    </source>
</evidence>
<gene>
    <name evidence="1" type="ORF">RE6C_02289</name>
</gene>
<proteinExistence type="predicted"/>
<name>M2A787_9BACT</name>
<dbReference type="PATRIC" id="fig|1263867.3.peg.2440"/>
<accession>M2A787</accession>
<organism evidence="1 2">
    <name type="scientific">Rhodopirellula europaea 6C</name>
    <dbReference type="NCBI Taxonomy" id="1263867"/>
    <lineage>
        <taxon>Bacteria</taxon>
        <taxon>Pseudomonadati</taxon>
        <taxon>Planctomycetota</taxon>
        <taxon>Planctomycetia</taxon>
        <taxon>Pirellulales</taxon>
        <taxon>Pirellulaceae</taxon>
        <taxon>Rhodopirellula</taxon>
    </lineage>
</organism>